<comment type="similarity">
    <text evidence="2 7">Belongs to the peptidase C65 family.</text>
</comment>
<dbReference type="InterPro" id="IPR016615">
    <property type="entry name" value="Otubain"/>
</dbReference>
<feature type="region of interest" description="Disordered" evidence="8">
    <location>
        <begin position="1"/>
        <end position="22"/>
    </location>
</feature>
<dbReference type="Gene3D" id="1.20.1300.20">
    <property type="entry name" value="Peptidase C65 Otubain, subdomain 2"/>
    <property type="match status" value="1"/>
</dbReference>
<evidence type="ECO:0000256" key="8">
    <source>
        <dbReference type="SAM" id="MobiDB-lite"/>
    </source>
</evidence>
<reference evidence="9" key="1">
    <citation type="submission" date="2020-11" db="EMBL/GenBank/DDBJ databases">
        <authorList>
            <person name="Tran Van P."/>
        </authorList>
    </citation>
    <scope>NUCLEOTIDE SEQUENCE</scope>
</reference>
<evidence type="ECO:0000256" key="1">
    <source>
        <dbReference type="ARBA" id="ARBA00000707"/>
    </source>
</evidence>
<evidence type="ECO:0000256" key="3">
    <source>
        <dbReference type="ARBA" id="ARBA00022670"/>
    </source>
</evidence>
<dbReference type="PANTHER" id="PTHR12931">
    <property type="entry name" value="UBIQUITIN THIOLESTERASE PROTEIN OTUB"/>
    <property type="match status" value="1"/>
</dbReference>
<accession>A0A7R8W0A2</accession>
<keyword evidence="6 7" id="KW-0788">Thiol protease</keyword>
<evidence type="ECO:0000256" key="4">
    <source>
        <dbReference type="ARBA" id="ARBA00022786"/>
    </source>
</evidence>
<evidence type="ECO:0000256" key="7">
    <source>
        <dbReference type="PIRNR" id="PIRNR013503"/>
    </source>
</evidence>
<evidence type="ECO:0000256" key="2">
    <source>
        <dbReference type="ARBA" id="ARBA00006579"/>
    </source>
</evidence>
<dbReference type="Gene3D" id="3.30.200.60">
    <property type="entry name" value="Peptidase C65 Otubain, subdomain 1"/>
    <property type="match status" value="1"/>
</dbReference>
<dbReference type="AlphaFoldDB" id="A0A7R8W0A2"/>
<evidence type="ECO:0000313" key="9">
    <source>
        <dbReference type="EMBL" id="CAD7222381.1"/>
    </source>
</evidence>
<gene>
    <name evidence="9" type="ORF">CTOB1V02_LOCUS392</name>
</gene>
<dbReference type="InterPro" id="IPR019400">
    <property type="entry name" value="Peptidase_C65_otubain"/>
</dbReference>
<dbReference type="PROSITE" id="PS50802">
    <property type="entry name" value="OTU"/>
    <property type="match status" value="1"/>
</dbReference>
<keyword evidence="4 7" id="KW-0833">Ubl conjugation pathway</keyword>
<comment type="catalytic activity">
    <reaction evidence="1 7">
        <text>Thiol-dependent hydrolysis of ester, thioester, amide, peptide and isopeptide bonds formed by the C-terminal Gly of ubiquitin (a 76-residue protein attached to proteins as an intracellular targeting signal).</text>
        <dbReference type="EC" id="3.4.19.12"/>
    </reaction>
</comment>
<dbReference type="Pfam" id="PF10275">
    <property type="entry name" value="Peptidase_C65"/>
    <property type="match status" value="1"/>
</dbReference>
<evidence type="ECO:0000256" key="5">
    <source>
        <dbReference type="ARBA" id="ARBA00022801"/>
    </source>
</evidence>
<proteinExistence type="inferred from homology"/>
<keyword evidence="3 7" id="KW-0645">Protease</keyword>
<dbReference type="FunFam" id="1.20.1300.20:FF:000001">
    <property type="entry name" value="Ubiquitin thioesterase OTUB1"/>
    <property type="match status" value="1"/>
</dbReference>
<dbReference type="InterPro" id="IPR038765">
    <property type="entry name" value="Papain-like_cys_pep_sf"/>
</dbReference>
<feature type="compositionally biased region" description="Polar residues" evidence="8">
    <location>
        <begin position="1"/>
        <end position="11"/>
    </location>
</feature>
<dbReference type="EC" id="3.4.19.12" evidence="7"/>
<dbReference type="OrthoDB" id="18915at2759"/>
<dbReference type="PIRSF" id="PIRSF013503">
    <property type="entry name" value="Ubiquitin_thioesterase_Otubain"/>
    <property type="match status" value="1"/>
</dbReference>
<organism evidence="9">
    <name type="scientific">Cyprideis torosa</name>
    <dbReference type="NCBI Taxonomy" id="163714"/>
    <lineage>
        <taxon>Eukaryota</taxon>
        <taxon>Metazoa</taxon>
        <taxon>Ecdysozoa</taxon>
        <taxon>Arthropoda</taxon>
        <taxon>Crustacea</taxon>
        <taxon>Oligostraca</taxon>
        <taxon>Ostracoda</taxon>
        <taxon>Podocopa</taxon>
        <taxon>Podocopida</taxon>
        <taxon>Cytherocopina</taxon>
        <taxon>Cytheroidea</taxon>
        <taxon>Cytherideidae</taxon>
        <taxon>Cyprideis</taxon>
    </lineage>
</organism>
<keyword evidence="5 7" id="KW-0378">Hydrolase</keyword>
<sequence>MESEVSSTTAEDFTYDPKANYDEQTLEQQREIEREVAQECPLIGPLESLNNLKPEYIKDPVFLQKIERLVEKYPKFRRMRGDGNCFFRSMAFALLEQLSSPECKEKWDKLYKTMRESRDELVKLGFPVFTLDDFHQSALSTMDAVKKNPEKVAEKFNEPGVADYFVVYLRLLTSAEIQKQEDFYGNFIEGQGSVREFCQHEVEPMYKESDNVHIIALTSALSASVRVEYLDRAEGSSTSSYDFPEGSEPTVFLLYRPGHYDVLYRTNADEK</sequence>
<dbReference type="GO" id="GO:0005634">
    <property type="term" value="C:nucleus"/>
    <property type="evidence" value="ECO:0007669"/>
    <property type="project" value="TreeGrafter"/>
</dbReference>
<dbReference type="InterPro" id="IPR042467">
    <property type="entry name" value="Peptidase_C65_otubain_sub2"/>
</dbReference>
<dbReference type="GO" id="GO:0071108">
    <property type="term" value="P:protein K48-linked deubiquitination"/>
    <property type="evidence" value="ECO:0007669"/>
    <property type="project" value="TreeGrafter"/>
</dbReference>
<dbReference type="GO" id="GO:0006508">
    <property type="term" value="P:proteolysis"/>
    <property type="evidence" value="ECO:0007669"/>
    <property type="project" value="UniProtKB-KW"/>
</dbReference>
<dbReference type="GO" id="GO:0043130">
    <property type="term" value="F:ubiquitin binding"/>
    <property type="evidence" value="ECO:0007669"/>
    <property type="project" value="UniProtKB-UniRule"/>
</dbReference>
<protein>
    <recommendedName>
        <fullName evidence="7">Ubiquitin thioesterase</fullName>
        <ecNumber evidence="7">3.4.19.12</ecNumber>
    </recommendedName>
</protein>
<dbReference type="EMBL" id="OB660053">
    <property type="protein sequence ID" value="CAD7222381.1"/>
    <property type="molecule type" value="Genomic_DNA"/>
</dbReference>
<dbReference type="InterPro" id="IPR003323">
    <property type="entry name" value="OTU_dom"/>
</dbReference>
<evidence type="ECO:0000256" key="6">
    <source>
        <dbReference type="ARBA" id="ARBA00022807"/>
    </source>
</evidence>
<dbReference type="SUPFAM" id="SSF54001">
    <property type="entry name" value="Cysteine proteinases"/>
    <property type="match status" value="1"/>
</dbReference>
<dbReference type="GO" id="GO:0004843">
    <property type="term" value="F:cysteine-type deubiquitinase activity"/>
    <property type="evidence" value="ECO:0007669"/>
    <property type="project" value="UniProtKB-UniRule"/>
</dbReference>
<dbReference type="PANTHER" id="PTHR12931:SF15">
    <property type="entry name" value="UBIQUITIN THIOESTERASE OTUBAIN-LIKE"/>
    <property type="match status" value="1"/>
</dbReference>
<dbReference type="InterPro" id="IPR042468">
    <property type="entry name" value="Peptidase_C65_otubain_sub1"/>
</dbReference>
<name>A0A7R8W0A2_9CRUS</name>